<evidence type="ECO:0000259" key="2">
    <source>
        <dbReference type="Pfam" id="PF02470"/>
    </source>
</evidence>
<dbReference type="InterPro" id="IPR003399">
    <property type="entry name" value="Mce/MlaD"/>
</dbReference>
<dbReference type="GO" id="GO:0005548">
    <property type="term" value="F:phospholipid transporter activity"/>
    <property type="evidence" value="ECO:0007669"/>
    <property type="project" value="TreeGrafter"/>
</dbReference>
<dbReference type="PANTHER" id="PTHR33371">
    <property type="entry name" value="INTERMEMBRANE PHOSPHOLIPID TRANSPORT SYSTEM BINDING PROTEIN MLAD-RELATED"/>
    <property type="match status" value="1"/>
</dbReference>
<feature type="transmembrane region" description="Helical" evidence="1">
    <location>
        <begin position="20"/>
        <end position="40"/>
    </location>
</feature>
<protein>
    <submittedName>
        <fullName evidence="3">Outer membrane lipid asymmetry maintenance protein MlaD</fullName>
    </submittedName>
</protein>
<sequence length="171" mass="18201">MGYIPSDIKATGDNMERTTIDLWVGIFAAAGAAAILGLALKVGNLTSSTIGDTYSVTAAFENIGGLKPRAPVKSAGVVVGRINSIQFDSKSYEAIVTINVDKRYAFPKDTFANIYTAGLLGEQYIGLEAGGDPDNLKDGDKITHTQDAVVLEKMISQFLYNKASDSNTDKK</sequence>
<name>A0A8D5G631_9PROT</name>
<dbReference type="GO" id="GO:0005543">
    <property type="term" value="F:phospholipid binding"/>
    <property type="evidence" value="ECO:0007669"/>
    <property type="project" value="TreeGrafter"/>
</dbReference>
<keyword evidence="1" id="KW-1133">Transmembrane helix</keyword>
<dbReference type="AlphaFoldDB" id="A0A8D5G631"/>
<proteinExistence type="predicted"/>
<evidence type="ECO:0000313" key="4">
    <source>
        <dbReference type="Proteomes" id="UP000826722"/>
    </source>
</evidence>
<evidence type="ECO:0000256" key="1">
    <source>
        <dbReference type="SAM" id="Phobius"/>
    </source>
</evidence>
<reference evidence="3" key="1">
    <citation type="journal article" date="2021" name="Arch. Microbiol.">
        <title>Methyloradius palustris gen. nov., sp. nov., a methanol-oxidizing bacterium isolated from snow.</title>
        <authorList>
            <person name="Miyadera T."/>
            <person name="Kojima H."/>
            <person name="Fukui M."/>
        </authorList>
    </citation>
    <scope>NUCLEOTIDE SEQUENCE</scope>
    <source>
        <strain evidence="3">Zm11</strain>
    </source>
</reference>
<dbReference type="InterPro" id="IPR052336">
    <property type="entry name" value="MlaD_Phospholipid_Transporter"/>
</dbReference>
<dbReference type="KEGG" id="mpau:ZMTM_02350"/>
<dbReference type="InterPro" id="IPR030970">
    <property type="entry name" value="ABC_MlaD"/>
</dbReference>
<feature type="domain" description="Mce/MlaD" evidence="2">
    <location>
        <begin position="53"/>
        <end position="130"/>
    </location>
</feature>
<dbReference type="EMBL" id="AP024110">
    <property type="protein sequence ID" value="BCM23976.1"/>
    <property type="molecule type" value="Genomic_DNA"/>
</dbReference>
<keyword evidence="4" id="KW-1185">Reference proteome</keyword>
<keyword evidence="1" id="KW-0812">Transmembrane</keyword>
<organism evidence="3 4">
    <name type="scientific">Methyloradius palustris</name>
    <dbReference type="NCBI Taxonomy" id="2778876"/>
    <lineage>
        <taxon>Bacteria</taxon>
        <taxon>Pseudomonadati</taxon>
        <taxon>Pseudomonadota</taxon>
        <taxon>Betaproteobacteria</taxon>
        <taxon>Nitrosomonadales</taxon>
        <taxon>Methylophilaceae</taxon>
        <taxon>Methyloradius</taxon>
    </lineage>
</organism>
<dbReference type="PANTHER" id="PTHR33371:SF4">
    <property type="entry name" value="INTERMEMBRANE PHOSPHOLIPID TRANSPORT SYSTEM BINDING PROTEIN MLAD"/>
    <property type="match status" value="1"/>
</dbReference>
<dbReference type="Pfam" id="PF02470">
    <property type="entry name" value="MlaD"/>
    <property type="match status" value="1"/>
</dbReference>
<accession>A0A8D5G631</accession>
<evidence type="ECO:0000313" key="3">
    <source>
        <dbReference type="EMBL" id="BCM23976.1"/>
    </source>
</evidence>
<dbReference type="Proteomes" id="UP000826722">
    <property type="component" value="Chromosome"/>
</dbReference>
<dbReference type="NCBIfam" id="TIGR04430">
    <property type="entry name" value="OM_asym_MlaD"/>
    <property type="match status" value="1"/>
</dbReference>
<gene>
    <name evidence="3" type="ORF">ZMTM_02350</name>
</gene>
<keyword evidence="1" id="KW-0472">Membrane</keyword>